<dbReference type="RefSeq" id="WP_139160428.1">
    <property type="nucleotide sequence ID" value="NZ_FMZC01000011.1"/>
</dbReference>
<gene>
    <name evidence="2" type="ORF">SAMN05192589_111111</name>
</gene>
<reference evidence="2 3" key="1">
    <citation type="submission" date="2016-10" db="EMBL/GenBank/DDBJ databases">
        <authorList>
            <person name="de Groot N.N."/>
        </authorList>
    </citation>
    <scope>NUCLEOTIDE SEQUENCE [LARGE SCALE GENOMIC DNA]</scope>
    <source>
        <strain evidence="2 3">DSM 16619</strain>
    </source>
</reference>
<feature type="signal peptide" evidence="1">
    <location>
        <begin position="1"/>
        <end position="38"/>
    </location>
</feature>
<evidence type="ECO:0000256" key="1">
    <source>
        <dbReference type="SAM" id="SignalP"/>
    </source>
</evidence>
<dbReference type="Proteomes" id="UP000198781">
    <property type="component" value="Unassembled WGS sequence"/>
</dbReference>
<sequence>MQSPSQWAPGAVSCMARPSARRQVFAIALLLVSLGATAQVQVSAPRPSPATVDPAFSKPEADHIASTDTLKAFLGKQHKNQRANRFCFVQERMPADAVQPQEQDTIWMVWTTGARIYTYTNLPGGPRDDPASEGAGLVHSNPVNLKTDVVATQDQVGGSTFLVHRAWVDRIIHQCQRAGISVRVAPFKRAAP</sequence>
<protein>
    <submittedName>
        <fullName evidence="2">Uncharacterized protein</fullName>
    </submittedName>
</protein>
<dbReference type="AlphaFoldDB" id="A0A1G6ZJD5"/>
<accession>A0A1G6ZJD5</accession>
<dbReference type="STRING" id="187868.SAMN05192589_111111"/>
<proteinExistence type="predicted"/>
<evidence type="ECO:0000313" key="2">
    <source>
        <dbReference type="EMBL" id="SDE02427.1"/>
    </source>
</evidence>
<dbReference type="EMBL" id="FMZC01000011">
    <property type="protein sequence ID" value="SDE02427.1"/>
    <property type="molecule type" value="Genomic_DNA"/>
</dbReference>
<name>A0A1G6ZJD5_9BURK</name>
<keyword evidence="1" id="KW-0732">Signal</keyword>
<keyword evidence="3" id="KW-1185">Reference proteome</keyword>
<organism evidence="2 3">
    <name type="scientific">Paracidovorax valerianellae</name>
    <dbReference type="NCBI Taxonomy" id="187868"/>
    <lineage>
        <taxon>Bacteria</taxon>
        <taxon>Pseudomonadati</taxon>
        <taxon>Pseudomonadota</taxon>
        <taxon>Betaproteobacteria</taxon>
        <taxon>Burkholderiales</taxon>
        <taxon>Comamonadaceae</taxon>
        <taxon>Paracidovorax</taxon>
    </lineage>
</organism>
<dbReference type="OrthoDB" id="8812039at2"/>
<evidence type="ECO:0000313" key="3">
    <source>
        <dbReference type="Proteomes" id="UP000198781"/>
    </source>
</evidence>
<feature type="chain" id="PRO_5011775322" evidence="1">
    <location>
        <begin position="39"/>
        <end position="192"/>
    </location>
</feature>